<feature type="binding site" evidence="8">
    <location>
        <position position="129"/>
    </location>
    <ligand>
        <name>Zn(2+)</name>
        <dbReference type="ChEBI" id="CHEBI:29105"/>
        <note>ligand shared between dimeric partners</note>
    </ligand>
</feature>
<sequence length="182" mass="20422">MTTDTKTYEVGTALVLALFECGFSINGLLDSKFNHTMYRVQNPEASLKFYTELLGMSLICKLDFAEAKFSLYFLGYNVPAQILAASQDEKRKYAFSRPGVLELTHNWEHDESFKGYCSGNEDAHKGYGHIGLTVDDVEAAVERLDKAGVKIQKRPNSGKMSSIAFVLDPDGYWIELLPRGYN</sequence>
<evidence type="ECO:0000259" key="11">
    <source>
        <dbReference type="PROSITE" id="PS51819"/>
    </source>
</evidence>
<evidence type="ECO:0000256" key="5">
    <source>
        <dbReference type="ARBA" id="ARBA00022833"/>
    </source>
</evidence>
<organism evidence="12 13">
    <name type="scientific">Geranomyces variabilis</name>
    <dbReference type="NCBI Taxonomy" id="109894"/>
    <lineage>
        <taxon>Eukaryota</taxon>
        <taxon>Fungi</taxon>
        <taxon>Fungi incertae sedis</taxon>
        <taxon>Chytridiomycota</taxon>
        <taxon>Chytridiomycota incertae sedis</taxon>
        <taxon>Chytridiomycetes</taxon>
        <taxon>Spizellomycetales</taxon>
        <taxon>Powellomycetaceae</taxon>
        <taxon>Geranomyces</taxon>
    </lineage>
</organism>
<comment type="function">
    <text evidence="9">Catalyzes the conversion of hemimercaptal, formed from methylglyoxal and glutathione, to S-lactoylglutathione.</text>
</comment>
<dbReference type="PANTHER" id="PTHR10374:SF30">
    <property type="entry name" value="LACTOYLGLUTATHIONE LYASE"/>
    <property type="match status" value="1"/>
</dbReference>
<feature type="binding site" evidence="8">
    <location>
        <position position="175"/>
    </location>
    <ligand>
        <name>Zn(2+)</name>
        <dbReference type="ChEBI" id="CHEBI:29105"/>
        <note>ligand shared between dimeric partners</note>
    </ligand>
</feature>
<feature type="active site" description="Proton donor/acceptor" evidence="7">
    <location>
        <position position="175"/>
    </location>
</feature>
<dbReference type="Gene3D" id="3.10.180.10">
    <property type="entry name" value="2,3-Dihydroxybiphenyl 1,2-Dioxygenase, domain 1"/>
    <property type="match status" value="1"/>
</dbReference>
<evidence type="ECO:0000256" key="7">
    <source>
        <dbReference type="PIRSR" id="PIRSR604361-1"/>
    </source>
</evidence>
<dbReference type="PROSITE" id="PS51819">
    <property type="entry name" value="VOC"/>
    <property type="match status" value="1"/>
</dbReference>
<evidence type="ECO:0000256" key="2">
    <source>
        <dbReference type="ARBA" id="ARBA00010363"/>
    </source>
</evidence>
<keyword evidence="5 8" id="KW-0862">Zinc</keyword>
<feature type="transmembrane region" description="Helical" evidence="10">
    <location>
        <begin position="12"/>
        <end position="29"/>
    </location>
</feature>
<dbReference type="GO" id="GO:0046872">
    <property type="term" value="F:metal ion binding"/>
    <property type="evidence" value="ECO:0007669"/>
    <property type="project" value="UniProtKB-UniRule"/>
</dbReference>
<dbReference type="PROSITE" id="PS00935">
    <property type="entry name" value="GLYOXALASE_I_2"/>
    <property type="match status" value="1"/>
</dbReference>
<dbReference type="Pfam" id="PF00903">
    <property type="entry name" value="Glyoxalase"/>
    <property type="match status" value="1"/>
</dbReference>
<protein>
    <recommendedName>
        <fullName evidence="3 9">Lactoylglutathione lyase</fullName>
        <ecNumber evidence="3 9">4.4.1.5</ecNumber>
    </recommendedName>
    <alternativeName>
        <fullName evidence="9">Glyoxalase I</fullName>
    </alternativeName>
</protein>
<dbReference type="Proteomes" id="UP001212152">
    <property type="component" value="Unassembled WGS sequence"/>
</dbReference>
<evidence type="ECO:0000313" key="13">
    <source>
        <dbReference type="Proteomes" id="UP001212152"/>
    </source>
</evidence>
<dbReference type="InterPro" id="IPR004361">
    <property type="entry name" value="Glyoxalase_1"/>
</dbReference>
<comment type="cofactor">
    <cofactor evidence="8">
        <name>Zn(2+)</name>
        <dbReference type="ChEBI" id="CHEBI:29105"/>
    </cofactor>
    <text evidence="8">Binds 1 zinc ion per subunit. In the homodimer, two zinc ions are bound between subunits.</text>
</comment>
<dbReference type="EMBL" id="JADGJQ010000046">
    <property type="protein sequence ID" value="KAJ3175969.1"/>
    <property type="molecule type" value="Genomic_DNA"/>
</dbReference>
<keyword evidence="13" id="KW-1185">Reference proteome</keyword>
<dbReference type="PROSITE" id="PS00934">
    <property type="entry name" value="GLYOXALASE_I_1"/>
    <property type="match status" value="1"/>
</dbReference>
<dbReference type="EC" id="4.4.1.5" evidence="3 9"/>
<dbReference type="InterPro" id="IPR018146">
    <property type="entry name" value="Glyoxalase_1_CS"/>
</dbReference>
<dbReference type="PANTHER" id="PTHR10374">
    <property type="entry name" value="LACTOYLGLUTATHIONE LYASE GLYOXALASE I"/>
    <property type="match status" value="1"/>
</dbReference>
<comment type="pathway">
    <text evidence="1 9">Secondary metabolite metabolism; methylglyoxal degradation; (R)-lactate from methylglyoxal: step 1/2.</text>
</comment>
<evidence type="ECO:0000256" key="1">
    <source>
        <dbReference type="ARBA" id="ARBA00005008"/>
    </source>
</evidence>
<evidence type="ECO:0000256" key="9">
    <source>
        <dbReference type="RuleBase" id="RU361179"/>
    </source>
</evidence>
<keyword evidence="6 9" id="KW-0456">Lyase</keyword>
<keyword evidence="10" id="KW-0812">Transmembrane</keyword>
<evidence type="ECO:0000313" key="12">
    <source>
        <dbReference type="EMBL" id="KAJ3175969.1"/>
    </source>
</evidence>
<evidence type="ECO:0000256" key="6">
    <source>
        <dbReference type="ARBA" id="ARBA00023239"/>
    </source>
</evidence>
<dbReference type="SUPFAM" id="SSF54593">
    <property type="entry name" value="Glyoxalase/Bleomycin resistance protein/Dihydroxybiphenyl dioxygenase"/>
    <property type="match status" value="1"/>
</dbReference>
<keyword evidence="4 8" id="KW-0479">Metal-binding</keyword>
<feature type="domain" description="VOC" evidence="11">
    <location>
        <begin position="32"/>
        <end position="179"/>
    </location>
</feature>
<dbReference type="CDD" id="cd07233">
    <property type="entry name" value="GlxI_Zn"/>
    <property type="match status" value="1"/>
</dbReference>
<feature type="binding site" evidence="8">
    <location>
        <position position="102"/>
    </location>
    <ligand>
        <name>Zn(2+)</name>
        <dbReference type="ChEBI" id="CHEBI:29105"/>
        <note>ligand shared between dimeric partners</note>
    </ligand>
</feature>
<dbReference type="AlphaFoldDB" id="A0AAD5XKZ9"/>
<evidence type="ECO:0000256" key="8">
    <source>
        <dbReference type="PIRSR" id="PIRSR604361-3"/>
    </source>
</evidence>
<keyword evidence="10" id="KW-1133">Transmembrane helix</keyword>
<comment type="caution">
    <text evidence="12">The sequence shown here is derived from an EMBL/GenBank/DDBJ whole genome shotgun (WGS) entry which is preliminary data.</text>
</comment>
<dbReference type="GO" id="GO:0004462">
    <property type="term" value="F:lactoylglutathione lyase activity"/>
    <property type="evidence" value="ECO:0007669"/>
    <property type="project" value="UniProtKB-UniRule"/>
</dbReference>
<evidence type="ECO:0000256" key="4">
    <source>
        <dbReference type="ARBA" id="ARBA00022723"/>
    </source>
</evidence>
<comment type="catalytic activity">
    <reaction evidence="9">
        <text>(R)-S-lactoylglutathione = methylglyoxal + glutathione</text>
        <dbReference type="Rhea" id="RHEA:19069"/>
        <dbReference type="ChEBI" id="CHEBI:17158"/>
        <dbReference type="ChEBI" id="CHEBI:57474"/>
        <dbReference type="ChEBI" id="CHEBI:57925"/>
        <dbReference type="EC" id="4.4.1.5"/>
    </reaction>
</comment>
<accession>A0AAD5XKZ9</accession>
<keyword evidence="10" id="KW-0472">Membrane</keyword>
<dbReference type="InterPro" id="IPR029068">
    <property type="entry name" value="Glyas_Bleomycin-R_OHBP_Dase"/>
</dbReference>
<dbReference type="InterPro" id="IPR037523">
    <property type="entry name" value="VOC_core"/>
</dbReference>
<proteinExistence type="inferred from homology"/>
<dbReference type="NCBIfam" id="TIGR00068">
    <property type="entry name" value="glyox_I"/>
    <property type="match status" value="1"/>
</dbReference>
<gene>
    <name evidence="12" type="ORF">HDU87_005634</name>
</gene>
<comment type="similarity">
    <text evidence="2 9">Belongs to the glyoxalase I family.</text>
</comment>
<reference evidence="12" key="1">
    <citation type="submission" date="2020-05" db="EMBL/GenBank/DDBJ databases">
        <title>Phylogenomic resolution of chytrid fungi.</title>
        <authorList>
            <person name="Stajich J.E."/>
            <person name="Amses K."/>
            <person name="Simmons R."/>
            <person name="Seto K."/>
            <person name="Myers J."/>
            <person name="Bonds A."/>
            <person name="Quandt C.A."/>
            <person name="Barry K."/>
            <person name="Liu P."/>
            <person name="Grigoriev I."/>
            <person name="Longcore J.E."/>
            <person name="James T.Y."/>
        </authorList>
    </citation>
    <scope>NUCLEOTIDE SEQUENCE</scope>
    <source>
        <strain evidence="12">JEL0379</strain>
    </source>
</reference>
<evidence type="ECO:0000256" key="3">
    <source>
        <dbReference type="ARBA" id="ARBA00012081"/>
    </source>
</evidence>
<name>A0AAD5XKZ9_9FUNG</name>
<evidence type="ECO:0000256" key="10">
    <source>
        <dbReference type="SAM" id="Phobius"/>
    </source>
</evidence>
<dbReference type="InterPro" id="IPR004360">
    <property type="entry name" value="Glyas_Fos-R_dOase_dom"/>
</dbReference>